<dbReference type="GO" id="GO:0008767">
    <property type="term" value="F:UDP-galactopyranose mutase activity"/>
    <property type="evidence" value="ECO:0007669"/>
    <property type="project" value="TreeGrafter"/>
</dbReference>
<evidence type="ECO:0000259" key="1">
    <source>
        <dbReference type="Pfam" id="PF01593"/>
    </source>
</evidence>
<gene>
    <name evidence="2" type="ORF">ENM88_03880</name>
</gene>
<comment type="caution">
    <text evidence="2">The sequence shown here is derived from an EMBL/GenBank/DDBJ whole genome shotgun (WGS) entry which is preliminary data.</text>
</comment>
<dbReference type="Gene3D" id="3.50.50.60">
    <property type="entry name" value="FAD/NAD(P)-binding domain"/>
    <property type="match status" value="1"/>
</dbReference>
<accession>A0A7J3X6N3</accession>
<dbReference type="PANTHER" id="PTHR21197:SF0">
    <property type="entry name" value="UDP-GALACTOPYRANOSE MUTASE"/>
    <property type="match status" value="1"/>
</dbReference>
<dbReference type="GO" id="GO:0005829">
    <property type="term" value="C:cytosol"/>
    <property type="evidence" value="ECO:0007669"/>
    <property type="project" value="TreeGrafter"/>
</dbReference>
<dbReference type="InterPro" id="IPR036188">
    <property type="entry name" value="FAD/NAD-bd_sf"/>
</dbReference>
<dbReference type="Pfam" id="PF01593">
    <property type="entry name" value="Amino_oxidase"/>
    <property type="match status" value="1"/>
</dbReference>
<evidence type="ECO:0000313" key="2">
    <source>
        <dbReference type="EMBL" id="HHP04873.1"/>
    </source>
</evidence>
<organism evidence="2">
    <name type="scientific">Thermofilum pendens</name>
    <dbReference type="NCBI Taxonomy" id="2269"/>
    <lineage>
        <taxon>Archaea</taxon>
        <taxon>Thermoproteota</taxon>
        <taxon>Thermoprotei</taxon>
        <taxon>Thermofilales</taxon>
        <taxon>Thermofilaceae</taxon>
        <taxon>Thermofilum</taxon>
    </lineage>
</organism>
<dbReference type="GO" id="GO:0016491">
    <property type="term" value="F:oxidoreductase activity"/>
    <property type="evidence" value="ECO:0007669"/>
    <property type="project" value="InterPro"/>
</dbReference>
<dbReference type="AlphaFoldDB" id="A0A7J3X6N3"/>
<sequence>MISADIAVLGCGWAGLAATLGILERAPGATVVCLDASEEPGGLLRSERLCDHTFDVGGSHIIFSRDRELLSEILSLLGGGVVEHERQAFILLGSTRVPYPLENGLYALPPQLRAEMLVGFVEALLERAADAREPESFGEWARMFFGRTMAESYLLPYNRKIWKVDPDEMAADWVHTPGRLPVPDWRDVVRSGAGVETRGYLEQARFYYPASGGIQKLFDAALELAKSRGAHLLWGHRVTSVRRSGGKWVVNGLVEARRILSTIPLPELALALEAPEHVLRAAGRLRYNRVAVVGFALGREAPREHWVYVPDESVVFHRYAWISNYSPANAPKGSSTLQVEVTLKPRDPVDEEKLLGEVVEGLERLGVASYDHVKLARVWVHEYGYPVYAKGHNEAREEVMAYLRELGVVSVGRWGSWHYWNMDRVYKEAKAAAASLLAR</sequence>
<feature type="domain" description="Amine oxidase" evidence="1">
    <location>
        <begin position="14"/>
        <end position="436"/>
    </location>
</feature>
<dbReference type="SUPFAM" id="SSF51905">
    <property type="entry name" value="FAD/NAD(P)-binding domain"/>
    <property type="match status" value="1"/>
</dbReference>
<reference evidence="2" key="1">
    <citation type="journal article" date="2020" name="mSystems">
        <title>Genome- and Community-Level Interaction Insights into Carbon Utilization and Element Cycling Functions of Hydrothermarchaeota in Hydrothermal Sediment.</title>
        <authorList>
            <person name="Zhou Z."/>
            <person name="Liu Y."/>
            <person name="Xu W."/>
            <person name="Pan J."/>
            <person name="Luo Z.H."/>
            <person name="Li M."/>
        </authorList>
    </citation>
    <scope>NUCLEOTIDE SEQUENCE [LARGE SCALE GENOMIC DNA]</scope>
    <source>
        <strain evidence="2">SpSt-1125</strain>
    </source>
</reference>
<protein>
    <submittedName>
        <fullName evidence="2">NAD(P)/FAD-dependent oxidoreductase</fullName>
    </submittedName>
</protein>
<dbReference type="InterPro" id="IPR002937">
    <property type="entry name" value="Amino_oxidase"/>
</dbReference>
<dbReference type="GO" id="GO:0050660">
    <property type="term" value="F:flavin adenine dinucleotide binding"/>
    <property type="evidence" value="ECO:0007669"/>
    <property type="project" value="TreeGrafter"/>
</dbReference>
<dbReference type="EMBL" id="DRZM01000121">
    <property type="protein sequence ID" value="HHP04873.1"/>
    <property type="molecule type" value="Genomic_DNA"/>
</dbReference>
<dbReference type="PANTHER" id="PTHR21197">
    <property type="entry name" value="UDP-GALACTOPYRANOSE MUTASE"/>
    <property type="match status" value="1"/>
</dbReference>
<proteinExistence type="predicted"/>
<name>A0A7J3X6N3_THEPE</name>